<name>A0A9P5VP07_9FUNG</name>
<dbReference type="HAMAP" id="MF_01139">
    <property type="entry name" value="ISPT"/>
    <property type="match status" value="1"/>
</dbReference>
<dbReference type="GO" id="GO:0005811">
    <property type="term" value="C:lipid droplet"/>
    <property type="evidence" value="ECO:0007669"/>
    <property type="project" value="TreeGrafter"/>
</dbReference>
<evidence type="ECO:0000256" key="6">
    <source>
        <dbReference type="ARBA" id="ARBA00022824"/>
    </source>
</evidence>
<dbReference type="GO" id="GO:0016094">
    <property type="term" value="P:polyprenol biosynthetic process"/>
    <property type="evidence" value="ECO:0007669"/>
    <property type="project" value="TreeGrafter"/>
</dbReference>
<dbReference type="InterPro" id="IPR018520">
    <property type="entry name" value="UPP_synth-like_CS"/>
</dbReference>
<reference evidence="14" key="1">
    <citation type="journal article" date="2020" name="Fungal Divers.">
        <title>Resolving the Mortierellaceae phylogeny through synthesis of multi-gene phylogenetics and phylogenomics.</title>
        <authorList>
            <person name="Vandepol N."/>
            <person name="Liber J."/>
            <person name="Desiro A."/>
            <person name="Na H."/>
            <person name="Kennedy M."/>
            <person name="Barry K."/>
            <person name="Grigoriev I.V."/>
            <person name="Miller A.N."/>
            <person name="O'Donnell K."/>
            <person name="Stajich J.E."/>
            <person name="Bonito G."/>
        </authorList>
    </citation>
    <scope>NUCLEOTIDE SEQUENCE</scope>
    <source>
        <strain evidence="14">NVP1</strain>
    </source>
</reference>
<dbReference type="Proteomes" id="UP000696485">
    <property type="component" value="Unassembled WGS sequence"/>
</dbReference>
<comment type="caution">
    <text evidence="14">The sequence shown here is derived from an EMBL/GenBank/DDBJ whole genome shotgun (WGS) entry which is preliminary data.</text>
</comment>
<evidence type="ECO:0000256" key="10">
    <source>
        <dbReference type="ARBA" id="ARBA00058504"/>
    </source>
</evidence>
<dbReference type="Gene3D" id="3.40.1180.10">
    <property type="entry name" value="Decaprenyl diphosphate synthase-like"/>
    <property type="match status" value="1"/>
</dbReference>
<evidence type="ECO:0000256" key="4">
    <source>
        <dbReference type="ARBA" id="ARBA00005432"/>
    </source>
</evidence>
<dbReference type="PROSITE" id="PS01066">
    <property type="entry name" value="UPP_SYNTHASE"/>
    <property type="match status" value="1"/>
</dbReference>
<dbReference type="CDD" id="cd00475">
    <property type="entry name" value="Cis_IPPS"/>
    <property type="match status" value="1"/>
</dbReference>
<evidence type="ECO:0000256" key="5">
    <source>
        <dbReference type="ARBA" id="ARBA00022679"/>
    </source>
</evidence>
<gene>
    <name evidence="14" type="primary">RER2</name>
    <name evidence="14" type="ORF">BG006_000529</name>
</gene>
<evidence type="ECO:0000256" key="11">
    <source>
        <dbReference type="ARBA" id="ARBA00064670"/>
    </source>
</evidence>
<dbReference type="EMBL" id="JAAAUY010000109">
    <property type="protein sequence ID" value="KAF9335240.1"/>
    <property type="molecule type" value="Genomic_DNA"/>
</dbReference>
<comment type="pathway">
    <text evidence="3">Protein modification; protein glycosylation.</text>
</comment>
<comment type="similarity">
    <text evidence="4 12">Belongs to the UPP synthase family.</text>
</comment>
<proteinExistence type="inferred from homology"/>
<comment type="cofactor">
    <cofactor evidence="1">
        <name>Mg(2+)</name>
        <dbReference type="ChEBI" id="CHEBI:18420"/>
    </cofactor>
</comment>
<dbReference type="SUPFAM" id="SSF64005">
    <property type="entry name" value="Undecaprenyl diphosphate synthase"/>
    <property type="match status" value="1"/>
</dbReference>
<evidence type="ECO:0000256" key="1">
    <source>
        <dbReference type="ARBA" id="ARBA00001946"/>
    </source>
</evidence>
<evidence type="ECO:0000256" key="3">
    <source>
        <dbReference type="ARBA" id="ARBA00004922"/>
    </source>
</evidence>
<accession>A0A9P5VP07</accession>
<evidence type="ECO:0000313" key="14">
    <source>
        <dbReference type="EMBL" id="KAF9335240.1"/>
    </source>
</evidence>
<dbReference type="AlphaFoldDB" id="A0A9P5VP07"/>
<sequence>MSKLGRTMRGIAVKALQCGSIPQHVGFIMDGNRRYGRKAQVGNSRGYYLGYETMEEILAVCMELGVKVVTVYAFSIENFKRPPDQVETLMELAKMKLAELCDQSEMVRQYGIGIRVLGDVSLLPKDVQEVVHRAVELTKKNNRAILNMCFPYTSRDELTMAARSLVSGIEAQDLDPSDITTSVLENSLYTRSCPPMDILIRTSGEIRLSDFMLWQSSRACHVEFIDCYWPEFTFWKLLPILLRYQLRAPTIAESRRAFSEEEQQQQTYVEESEEYRTYSDHKMFTDDHNEAFSSSTPPSSSTPTAWQSVLSYFGNKSDSTYSSACSSDTEVETEYRTHQRSSSESTLTLADDLEETEKRAEDPALYHRLLAEKQERVTSFLTHRGDLPTCPLVQLQ</sequence>
<keyword evidence="5 12" id="KW-0808">Transferase</keyword>
<dbReference type="PANTHER" id="PTHR10291:SF43">
    <property type="entry name" value="DEHYDRODOLICHYL DIPHOSPHATE SYNTHASE COMPLEX SUBUNIT DHDDS"/>
    <property type="match status" value="1"/>
</dbReference>
<protein>
    <recommendedName>
        <fullName evidence="12">Alkyl transferase</fullName>
        <ecNumber evidence="12">2.5.1.-</ecNumber>
    </recommendedName>
</protein>
<dbReference type="Pfam" id="PF01255">
    <property type="entry name" value="Prenyltransf"/>
    <property type="match status" value="1"/>
</dbReference>
<evidence type="ECO:0000256" key="9">
    <source>
        <dbReference type="ARBA" id="ARBA00047353"/>
    </source>
</evidence>
<dbReference type="InterPro" id="IPR001441">
    <property type="entry name" value="UPP_synth-like"/>
</dbReference>
<keyword evidence="15" id="KW-1185">Reference proteome</keyword>
<evidence type="ECO:0000256" key="7">
    <source>
        <dbReference type="ARBA" id="ARBA00022842"/>
    </source>
</evidence>
<dbReference type="NCBIfam" id="TIGR00055">
    <property type="entry name" value="uppS"/>
    <property type="match status" value="1"/>
</dbReference>
<evidence type="ECO:0000256" key="13">
    <source>
        <dbReference type="SAM" id="MobiDB-lite"/>
    </source>
</evidence>
<evidence type="ECO:0000256" key="8">
    <source>
        <dbReference type="ARBA" id="ARBA00023136"/>
    </source>
</evidence>
<dbReference type="GO" id="GO:0005789">
    <property type="term" value="C:endoplasmic reticulum membrane"/>
    <property type="evidence" value="ECO:0007669"/>
    <property type="project" value="UniProtKB-SubCell"/>
</dbReference>
<comment type="subcellular location">
    <subcellularLocation>
        <location evidence="2">Endoplasmic reticulum membrane</location>
        <topology evidence="2">Peripheral membrane protein</topology>
    </subcellularLocation>
</comment>
<dbReference type="InterPro" id="IPR036424">
    <property type="entry name" value="UPP_synth-like_sf"/>
</dbReference>
<keyword evidence="8" id="KW-0472">Membrane</keyword>
<keyword evidence="7" id="KW-0460">Magnesium</keyword>
<dbReference type="PANTHER" id="PTHR10291">
    <property type="entry name" value="DEHYDRODOLICHYL DIPHOSPHATE SYNTHASE FAMILY MEMBER"/>
    <property type="match status" value="1"/>
</dbReference>
<comment type="function">
    <text evidence="10">With NUS1, forms the dehydrodolichyl diphosphate synthase (DDS) complex, an essential component of the dolichol monophosphate (Dol-P) biosynthetic machinery. Adds multiple copies of isopentenyl pyrophosphate (IPP) to farnesyl pyrophosphate (FPP) to produce dehydrodolichyl diphosphate (Dedol-PP), a precursor of dolichol which is utilized as a sugar carrier in protein glycosylation in the endoplasmic reticulum (ER).</text>
</comment>
<comment type="catalytic activity">
    <reaction evidence="9">
        <text>n isopentenyl diphosphate + (2E,6E)-farnesyl diphosphate = a di-trans,poly-cis-polyprenyl diphosphate + n diphosphate</text>
        <dbReference type="Rhea" id="RHEA:53008"/>
        <dbReference type="Rhea" id="RHEA-COMP:19494"/>
        <dbReference type="ChEBI" id="CHEBI:33019"/>
        <dbReference type="ChEBI" id="CHEBI:128769"/>
        <dbReference type="ChEBI" id="CHEBI:136960"/>
        <dbReference type="ChEBI" id="CHEBI:175763"/>
        <dbReference type="EC" id="2.5.1.87"/>
    </reaction>
</comment>
<evidence type="ECO:0000313" key="15">
    <source>
        <dbReference type="Proteomes" id="UP000696485"/>
    </source>
</evidence>
<dbReference type="GO" id="GO:0045547">
    <property type="term" value="F:ditrans,polycis-polyprenyl diphosphate synthase [(2E,6E)-farnesyl diphosphate specific] activity"/>
    <property type="evidence" value="ECO:0007669"/>
    <property type="project" value="UniProtKB-EC"/>
</dbReference>
<feature type="region of interest" description="Disordered" evidence="13">
    <location>
        <begin position="334"/>
        <end position="360"/>
    </location>
</feature>
<comment type="subunit">
    <text evidence="11">Forms an active dehydrodolichyl diphosphate synthase complex with NUS1.</text>
</comment>
<dbReference type="EC" id="2.5.1.-" evidence="12"/>
<keyword evidence="6" id="KW-0256">Endoplasmic reticulum</keyword>
<evidence type="ECO:0000256" key="2">
    <source>
        <dbReference type="ARBA" id="ARBA00004406"/>
    </source>
</evidence>
<dbReference type="FunFam" id="3.40.1180.10:FF:000002">
    <property type="entry name" value="Alkyl transferase"/>
    <property type="match status" value="1"/>
</dbReference>
<dbReference type="GO" id="GO:1904423">
    <property type="term" value="C:dehydrodolichyl diphosphate synthase complex"/>
    <property type="evidence" value="ECO:0007669"/>
    <property type="project" value="TreeGrafter"/>
</dbReference>
<organism evidence="14 15">
    <name type="scientific">Podila minutissima</name>
    <dbReference type="NCBI Taxonomy" id="64525"/>
    <lineage>
        <taxon>Eukaryota</taxon>
        <taxon>Fungi</taxon>
        <taxon>Fungi incertae sedis</taxon>
        <taxon>Mucoromycota</taxon>
        <taxon>Mortierellomycotina</taxon>
        <taxon>Mortierellomycetes</taxon>
        <taxon>Mortierellales</taxon>
        <taxon>Mortierellaceae</taxon>
        <taxon>Podila</taxon>
    </lineage>
</organism>
<evidence type="ECO:0000256" key="12">
    <source>
        <dbReference type="RuleBase" id="RU363018"/>
    </source>
</evidence>